<dbReference type="STRING" id="1121316.SAMN02745207_01002"/>
<name>A0A1M5SLA0_9CLOT</name>
<dbReference type="EMBL" id="FQXM01000004">
    <property type="protein sequence ID" value="SHH39342.1"/>
    <property type="molecule type" value="Genomic_DNA"/>
</dbReference>
<evidence type="ECO:0000256" key="4">
    <source>
        <dbReference type="ARBA" id="ARBA00022553"/>
    </source>
</evidence>
<evidence type="ECO:0000313" key="8">
    <source>
        <dbReference type="EMBL" id="SHH39342.1"/>
    </source>
</evidence>
<proteinExistence type="inferred from homology"/>
<sequence>MYIKFTNTKNTLVAHLSGELDHHSASEVRSKLDDMIERTNALNLVMDFSEVSFMDSSGIGVVIGRYKKLLSKKGKVSISNANGSVRRVFELSGMFKIIPVYNNSDEAIKSV</sequence>
<dbReference type="PROSITE" id="PS50801">
    <property type="entry name" value="STAS"/>
    <property type="match status" value="1"/>
</dbReference>
<evidence type="ECO:0000256" key="5">
    <source>
        <dbReference type="ARBA" id="ARBA00022969"/>
    </source>
</evidence>
<evidence type="ECO:0000256" key="3">
    <source>
        <dbReference type="ARBA" id="ARBA00020784"/>
    </source>
</evidence>
<keyword evidence="4" id="KW-0597">Phosphoprotein</keyword>
<dbReference type="NCBIfam" id="TIGR02886">
    <property type="entry name" value="spore_II_AA"/>
    <property type="match status" value="1"/>
</dbReference>
<keyword evidence="5" id="KW-0749">Sporulation</keyword>
<evidence type="ECO:0000256" key="2">
    <source>
        <dbReference type="ARBA" id="ARBA00009013"/>
    </source>
</evidence>
<dbReference type="GO" id="GO:0030435">
    <property type="term" value="P:sporulation resulting in formation of a cellular spore"/>
    <property type="evidence" value="ECO:0007669"/>
    <property type="project" value="UniProtKB-KW"/>
</dbReference>
<gene>
    <name evidence="8" type="ORF">SAMN02745207_01002</name>
</gene>
<evidence type="ECO:0000313" key="9">
    <source>
        <dbReference type="Proteomes" id="UP000184447"/>
    </source>
</evidence>
<dbReference type="OrthoDB" id="9796601at2"/>
<dbReference type="SUPFAM" id="SSF52091">
    <property type="entry name" value="SpoIIaa-like"/>
    <property type="match status" value="1"/>
</dbReference>
<keyword evidence="9" id="KW-1185">Reference proteome</keyword>
<dbReference type="InterPro" id="IPR002645">
    <property type="entry name" value="STAS_dom"/>
</dbReference>
<feature type="domain" description="STAS" evidence="7">
    <location>
        <begin position="1"/>
        <end position="111"/>
    </location>
</feature>
<dbReference type="Gene3D" id="3.30.750.24">
    <property type="entry name" value="STAS domain"/>
    <property type="match status" value="1"/>
</dbReference>
<dbReference type="PANTHER" id="PTHR33495:SF2">
    <property type="entry name" value="ANTI-SIGMA FACTOR ANTAGONIST TM_1081-RELATED"/>
    <property type="match status" value="1"/>
</dbReference>
<dbReference type="Proteomes" id="UP000184447">
    <property type="component" value="Unassembled WGS sequence"/>
</dbReference>
<dbReference type="NCBIfam" id="TIGR00377">
    <property type="entry name" value="ant_ant_sig"/>
    <property type="match status" value="1"/>
</dbReference>
<reference evidence="8 9" key="1">
    <citation type="submission" date="2016-11" db="EMBL/GenBank/DDBJ databases">
        <authorList>
            <person name="Jaros S."/>
            <person name="Januszkiewicz K."/>
            <person name="Wedrychowicz H."/>
        </authorList>
    </citation>
    <scope>NUCLEOTIDE SEQUENCE [LARGE SCALE GENOMIC DNA]</scope>
    <source>
        <strain evidence="8 9">DSM 8605</strain>
    </source>
</reference>
<dbReference type="InterPro" id="IPR014237">
    <property type="entry name" value="Anti-sigma_F_ant"/>
</dbReference>
<dbReference type="AlphaFoldDB" id="A0A1M5SLA0"/>
<evidence type="ECO:0000256" key="1">
    <source>
        <dbReference type="ARBA" id="ARBA00001976"/>
    </source>
</evidence>
<dbReference type="GO" id="GO:0043856">
    <property type="term" value="F:anti-sigma factor antagonist activity"/>
    <property type="evidence" value="ECO:0007669"/>
    <property type="project" value="InterPro"/>
</dbReference>
<organism evidence="8 9">
    <name type="scientific">Clostridium grantii DSM 8605</name>
    <dbReference type="NCBI Taxonomy" id="1121316"/>
    <lineage>
        <taxon>Bacteria</taxon>
        <taxon>Bacillati</taxon>
        <taxon>Bacillota</taxon>
        <taxon>Clostridia</taxon>
        <taxon>Eubacteriales</taxon>
        <taxon>Clostridiaceae</taxon>
        <taxon>Clostridium</taxon>
    </lineage>
</organism>
<dbReference type="GO" id="GO:0045152">
    <property type="term" value="F:antisigma factor binding"/>
    <property type="evidence" value="ECO:0007669"/>
    <property type="project" value="InterPro"/>
</dbReference>
<evidence type="ECO:0000256" key="6">
    <source>
        <dbReference type="RuleBase" id="RU003749"/>
    </source>
</evidence>
<protein>
    <recommendedName>
        <fullName evidence="3 6">Anti-sigma F factor antagonist</fullName>
    </recommendedName>
    <alternativeName>
        <fullName evidence="6">Stage II sporulation protein</fullName>
    </alternativeName>
</protein>
<comment type="function">
    <text evidence="1">In the phosphorylated form it could act as an anti-anti-sigma factor that counteracts SpoIIAB and thus releases sigma f from inhibition.</text>
</comment>
<dbReference type="PANTHER" id="PTHR33495">
    <property type="entry name" value="ANTI-SIGMA FACTOR ANTAGONIST TM_1081-RELATED-RELATED"/>
    <property type="match status" value="1"/>
</dbReference>
<evidence type="ECO:0000259" key="7">
    <source>
        <dbReference type="PROSITE" id="PS50801"/>
    </source>
</evidence>
<accession>A0A1M5SLA0</accession>
<dbReference type="InterPro" id="IPR036513">
    <property type="entry name" value="STAS_dom_sf"/>
</dbReference>
<dbReference type="CDD" id="cd07043">
    <property type="entry name" value="STAS_anti-anti-sigma_factors"/>
    <property type="match status" value="1"/>
</dbReference>
<dbReference type="RefSeq" id="WP_073337329.1">
    <property type="nucleotide sequence ID" value="NZ_FQXM01000004.1"/>
</dbReference>
<dbReference type="Pfam" id="PF01740">
    <property type="entry name" value="STAS"/>
    <property type="match status" value="1"/>
</dbReference>
<comment type="similarity">
    <text evidence="2 6">Belongs to the anti-sigma-factor antagonist family.</text>
</comment>
<dbReference type="InterPro" id="IPR003658">
    <property type="entry name" value="Anti-sigma_ant"/>
</dbReference>